<reference evidence="3 5" key="1">
    <citation type="submission" date="2017-11" db="EMBL/GenBank/DDBJ databases">
        <title>De novo assembly and phasing of dikaryotic genomes from two isolates of Puccinia coronata f. sp. avenae, the causal agent of oat crown rust.</title>
        <authorList>
            <person name="Miller M.E."/>
            <person name="Zhang Y."/>
            <person name="Omidvar V."/>
            <person name="Sperschneider J."/>
            <person name="Schwessinger B."/>
            <person name="Raley C."/>
            <person name="Palmer J.M."/>
            <person name="Garnica D."/>
            <person name="Upadhyaya N."/>
            <person name="Rathjen J."/>
            <person name="Taylor J.M."/>
            <person name="Park R.F."/>
            <person name="Dodds P.N."/>
            <person name="Hirsch C.D."/>
            <person name="Kianian S.F."/>
            <person name="Figueroa M."/>
        </authorList>
    </citation>
    <scope>NUCLEOTIDE SEQUENCE [LARGE SCALE GENOMIC DNA]</scope>
    <source>
        <strain evidence="3">12NC29</strain>
    </source>
</reference>
<name>A0A2N5SMR0_9BASI</name>
<feature type="compositionally biased region" description="Low complexity" evidence="1">
    <location>
        <begin position="57"/>
        <end position="70"/>
    </location>
</feature>
<dbReference type="Proteomes" id="UP000235388">
    <property type="component" value="Unassembled WGS sequence"/>
</dbReference>
<dbReference type="EMBL" id="PGCJ01000002">
    <property type="protein sequence ID" value="PLW58633.1"/>
    <property type="molecule type" value="Genomic_DNA"/>
</dbReference>
<evidence type="ECO:0000256" key="1">
    <source>
        <dbReference type="SAM" id="MobiDB-lite"/>
    </source>
</evidence>
<proteinExistence type="predicted"/>
<keyword evidence="5" id="KW-1185">Reference proteome</keyword>
<gene>
    <name evidence="4" type="ORF">PCANC_00035</name>
    <name evidence="3" type="ORF">PCANC_12981</name>
</gene>
<dbReference type="EMBL" id="PGCJ01000919">
    <property type="protein sequence ID" value="PLW14514.1"/>
    <property type="molecule type" value="Genomic_DNA"/>
</dbReference>
<feature type="compositionally biased region" description="Gly residues" evidence="1">
    <location>
        <begin position="7"/>
        <end position="29"/>
    </location>
</feature>
<comment type="caution">
    <text evidence="3">The sequence shown here is derived from an EMBL/GenBank/DDBJ whole genome shotgun (WGS) entry which is preliminary data.</text>
</comment>
<feature type="domain" description="SMP" evidence="2">
    <location>
        <begin position="36"/>
        <end position="69"/>
    </location>
</feature>
<evidence type="ECO:0000313" key="5">
    <source>
        <dbReference type="Proteomes" id="UP000235388"/>
    </source>
</evidence>
<accession>A0A2N5SMR0</accession>
<evidence type="ECO:0000259" key="2">
    <source>
        <dbReference type="Pfam" id="PF04927"/>
    </source>
</evidence>
<dbReference type="Pfam" id="PF04927">
    <property type="entry name" value="SMP"/>
    <property type="match status" value="1"/>
</dbReference>
<evidence type="ECO:0000313" key="3">
    <source>
        <dbReference type="EMBL" id="PLW14514.1"/>
    </source>
</evidence>
<dbReference type="InterPro" id="IPR007011">
    <property type="entry name" value="LEA_SMP_dom"/>
</dbReference>
<feature type="region of interest" description="Disordered" evidence="1">
    <location>
        <begin position="1"/>
        <end position="70"/>
    </location>
</feature>
<organism evidence="3 5">
    <name type="scientific">Puccinia coronata f. sp. avenae</name>
    <dbReference type="NCBI Taxonomy" id="200324"/>
    <lineage>
        <taxon>Eukaryota</taxon>
        <taxon>Fungi</taxon>
        <taxon>Dikarya</taxon>
        <taxon>Basidiomycota</taxon>
        <taxon>Pucciniomycotina</taxon>
        <taxon>Pucciniomycetes</taxon>
        <taxon>Pucciniales</taxon>
        <taxon>Pucciniaceae</taxon>
        <taxon>Puccinia</taxon>
    </lineage>
</organism>
<evidence type="ECO:0000313" key="4">
    <source>
        <dbReference type="EMBL" id="PLW58633.1"/>
    </source>
</evidence>
<protein>
    <recommendedName>
        <fullName evidence="2">SMP domain-containing protein</fullName>
    </recommendedName>
</protein>
<dbReference type="AlphaFoldDB" id="A0A2N5SMR0"/>
<sequence length="70" mass="6473">MPQKGSSGAGNAGHGQSCRGGGGGGGAKGGMTMEAASRIQSSEARASGGHVSSDGFAARAASAAAHNAKS</sequence>